<evidence type="ECO:0000256" key="5">
    <source>
        <dbReference type="ARBA" id="ARBA00011270"/>
    </source>
</evidence>
<comment type="pathway">
    <text evidence="3 12">Amino-acid biosynthesis; L-tryptophan biosynthesis; L-tryptophan from chorismate: step 5/5.</text>
</comment>
<comment type="catalytic activity">
    <reaction evidence="11 12">
        <text>(1S,2R)-1-C-(indol-3-yl)glycerol 3-phosphate + L-serine = D-glyceraldehyde 3-phosphate + L-tryptophan + H2O</text>
        <dbReference type="Rhea" id="RHEA:10532"/>
        <dbReference type="ChEBI" id="CHEBI:15377"/>
        <dbReference type="ChEBI" id="CHEBI:33384"/>
        <dbReference type="ChEBI" id="CHEBI:57912"/>
        <dbReference type="ChEBI" id="CHEBI:58866"/>
        <dbReference type="ChEBI" id="CHEBI:59776"/>
        <dbReference type="EC" id="4.2.1.20"/>
    </reaction>
</comment>
<dbReference type="AlphaFoldDB" id="A0A495IGC7"/>
<dbReference type="InterPro" id="IPR001926">
    <property type="entry name" value="TrpB-like_PALP"/>
</dbReference>
<dbReference type="PIRSF" id="PIRSF001413">
    <property type="entry name" value="Trp_syn_beta"/>
    <property type="match status" value="1"/>
</dbReference>
<evidence type="ECO:0000256" key="11">
    <source>
        <dbReference type="ARBA" id="ARBA00049047"/>
    </source>
</evidence>
<evidence type="ECO:0000259" key="13">
    <source>
        <dbReference type="Pfam" id="PF00291"/>
    </source>
</evidence>
<keyword evidence="6 12" id="KW-0028">Amino-acid biosynthesis</keyword>
<comment type="function">
    <text evidence="2 12">The beta subunit is responsible for the synthesis of L-tryptophan from indole and L-serine.</text>
</comment>
<keyword evidence="10 12" id="KW-0456">Lyase</keyword>
<dbReference type="OrthoDB" id="9766131at2"/>
<comment type="cofactor">
    <cofactor evidence="1 12">
        <name>pyridoxal 5'-phosphate</name>
        <dbReference type="ChEBI" id="CHEBI:597326"/>
    </cofactor>
</comment>
<dbReference type="GO" id="GO:0004834">
    <property type="term" value="F:tryptophan synthase activity"/>
    <property type="evidence" value="ECO:0007669"/>
    <property type="project" value="UniProtKB-UniRule"/>
</dbReference>
<dbReference type="Proteomes" id="UP000280008">
    <property type="component" value="Unassembled WGS sequence"/>
</dbReference>
<keyword evidence="7 12" id="KW-0822">Tryptophan biosynthesis</keyword>
<evidence type="ECO:0000313" key="15">
    <source>
        <dbReference type="Proteomes" id="UP000280008"/>
    </source>
</evidence>
<dbReference type="HAMAP" id="MF_00133">
    <property type="entry name" value="Trp_synth_beta"/>
    <property type="match status" value="1"/>
</dbReference>
<dbReference type="InterPro" id="IPR006654">
    <property type="entry name" value="Trp_synth_beta"/>
</dbReference>
<dbReference type="EMBL" id="RBKS01000001">
    <property type="protein sequence ID" value="RKR74126.1"/>
    <property type="molecule type" value="Genomic_DNA"/>
</dbReference>
<dbReference type="SUPFAM" id="SSF53686">
    <property type="entry name" value="Tryptophan synthase beta subunit-like PLP-dependent enzymes"/>
    <property type="match status" value="1"/>
</dbReference>
<dbReference type="PANTHER" id="PTHR48077:SF3">
    <property type="entry name" value="TRYPTOPHAN SYNTHASE"/>
    <property type="match status" value="1"/>
</dbReference>
<dbReference type="UniPathway" id="UPA00035">
    <property type="reaction ID" value="UER00044"/>
</dbReference>
<accession>A0A495IGC7</accession>
<feature type="domain" description="Tryptophan synthase beta chain-like PALP" evidence="13">
    <location>
        <begin position="57"/>
        <end position="380"/>
    </location>
</feature>
<evidence type="ECO:0000256" key="9">
    <source>
        <dbReference type="ARBA" id="ARBA00023141"/>
    </source>
</evidence>
<evidence type="ECO:0000256" key="2">
    <source>
        <dbReference type="ARBA" id="ARBA00002786"/>
    </source>
</evidence>
<dbReference type="Gene3D" id="3.40.50.1100">
    <property type="match status" value="2"/>
</dbReference>
<comment type="subunit">
    <text evidence="5 12">Tetramer of two alpha and two beta chains.</text>
</comment>
<keyword evidence="9 12" id="KW-0057">Aromatic amino acid biosynthesis</keyword>
<dbReference type="FunFam" id="3.40.50.1100:FF:000004">
    <property type="entry name" value="Tryptophan synthase beta chain"/>
    <property type="match status" value="1"/>
</dbReference>
<comment type="similarity">
    <text evidence="4 12">Belongs to the TrpB family.</text>
</comment>
<name>A0A495IGC7_9MICO</name>
<dbReference type="InterPro" id="IPR023026">
    <property type="entry name" value="Trp_synth_beta/beta-like"/>
</dbReference>
<reference evidence="14 15" key="1">
    <citation type="submission" date="2018-10" db="EMBL/GenBank/DDBJ databases">
        <title>Sequencing the genomes of 1000 actinobacteria strains.</title>
        <authorList>
            <person name="Klenk H.-P."/>
        </authorList>
    </citation>
    <scope>NUCLEOTIDE SEQUENCE [LARGE SCALE GENOMIC DNA]</scope>
    <source>
        <strain evidence="14 15">DSM 17894</strain>
    </source>
</reference>
<comment type="caution">
    <text evidence="14">The sequence shown here is derived from an EMBL/GenBank/DDBJ whole genome shotgun (WGS) entry which is preliminary data.</text>
</comment>
<evidence type="ECO:0000256" key="8">
    <source>
        <dbReference type="ARBA" id="ARBA00022898"/>
    </source>
</evidence>
<dbReference type="CDD" id="cd06446">
    <property type="entry name" value="Trp-synth_B"/>
    <property type="match status" value="1"/>
</dbReference>
<organism evidence="14 15">
    <name type="scientific">Frondihabitans australicus</name>
    <dbReference type="NCBI Taxonomy" id="386892"/>
    <lineage>
        <taxon>Bacteria</taxon>
        <taxon>Bacillati</taxon>
        <taxon>Actinomycetota</taxon>
        <taxon>Actinomycetes</taxon>
        <taxon>Micrococcales</taxon>
        <taxon>Microbacteriaceae</taxon>
        <taxon>Frondihabitans</taxon>
    </lineage>
</organism>
<evidence type="ECO:0000256" key="1">
    <source>
        <dbReference type="ARBA" id="ARBA00001933"/>
    </source>
</evidence>
<dbReference type="Pfam" id="PF00291">
    <property type="entry name" value="PALP"/>
    <property type="match status" value="1"/>
</dbReference>
<dbReference type="GO" id="GO:0005737">
    <property type="term" value="C:cytoplasm"/>
    <property type="evidence" value="ECO:0007669"/>
    <property type="project" value="TreeGrafter"/>
</dbReference>
<dbReference type="RefSeq" id="WP_121368906.1">
    <property type="nucleotide sequence ID" value="NZ_RBKS01000001.1"/>
</dbReference>
<dbReference type="NCBIfam" id="TIGR00263">
    <property type="entry name" value="trpB"/>
    <property type="match status" value="1"/>
</dbReference>
<dbReference type="EC" id="4.2.1.20" evidence="12"/>
<proteinExistence type="inferred from homology"/>
<evidence type="ECO:0000256" key="7">
    <source>
        <dbReference type="ARBA" id="ARBA00022822"/>
    </source>
</evidence>
<evidence type="ECO:0000256" key="6">
    <source>
        <dbReference type="ARBA" id="ARBA00022605"/>
    </source>
</evidence>
<sequence length="403" mass="42682">MALRDAVGPYFGDFGGRFVPESLVAALDELDAAYREAAVDPEFQAELAGLHATYTGRPSIITDVPRFAEHAGGARILLKREDLNHTGSHKINNVLGQALLARKLGKTRLIAETGAGQHGVATATAAALFGMECVVYMGEVDTERQALNVARMRLLGAEVVAVKTGSRTLKDAINDALRDWVASVETTHYVLGTVAGPHPFPTMVRDFHKIIGEEARQQVLDLTGALPDIVTACIGGGSNAMGIFDAFLDDEGVELYGFEAGGEGIETGRHASSITLGRTGVLQGARSYLMQDEDGQTVESHSISAGLDYPAVGPEHAWLASIGRATYEPVTDVEAMEAFRLLTRTEGIIPAIESSHALAGALRLGRDRGPGTTILVSLSGRGDKDVATASRYFGILDEGASQL</sequence>
<protein>
    <recommendedName>
        <fullName evidence="12">Tryptophan synthase beta chain</fullName>
        <ecNumber evidence="12">4.2.1.20</ecNumber>
    </recommendedName>
</protein>
<keyword evidence="8 12" id="KW-0663">Pyridoxal phosphate</keyword>
<dbReference type="InterPro" id="IPR036052">
    <property type="entry name" value="TrpB-like_PALP_sf"/>
</dbReference>
<evidence type="ECO:0000256" key="10">
    <source>
        <dbReference type="ARBA" id="ARBA00023239"/>
    </source>
</evidence>
<evidence type="ECO:0000256" key="4">
    <source>
        <dbReference type="ARBA" id="ARBA00009982"/>
    </source>
</evidence>
<dbReference type="PANTHER" id="PTHR48077">
    <property type="entry name" value="TRYPTOPHAN SYNTHASE-RELATED"/>
    <property type="match status" value="1"/>
</dbReference>
<evidence type="ECO:0000313" key="14">
    <source>
        <dbReference type="EMBL" id="RKR74126.1"/>
    </source>
</evidence>
<gene>
    <name evidence="12" type="primary">trpB</name>
    <name evidence="14" type="ORF">C8E83_1232</name>
</gene>
<keyword evidence="15" id="KW-1185">Reference proteome</keyword>
<evidence type="ECO:0000256" key="3">
    <source>
        <dbReference type="ARBA" id="ARBA00004733"/>
    </source>
</evidence>
<evidence type="ECO:0000256" key="12">
    <source>
        <dbReference type="HAMAP-Rule" id="MF_00133"/>
    </source>
</evidence>
<dbReference type="FunFam" id="3.40.50.1100:FF:000001">
    <property type="entry name" value="Tryptophan synthase beta chain"/>
    <property type="match status" value="1"/>
</dbReference>
<feature type="modified residue" description="N6-(pyridoxal phosphate)lysine" evidence="12">
    <location>
        <position position="90"/>
    </location>
</feature>
<dbReference type="InterPro" id="IPR006653">
    <property type="entry name" value="Trp_synth_b_CS"/>
</dbReference>
<dbReference type="PROSITE" id="PS00168">
    <property type="entry name" value="TRP_SYNTHASE_BETA"/>
    <property type="match status" value="1"/>
</dbReference>